<dbReference type="GO" id="GO:0005829">
    <property type="term" value="C:cytosol"/>
    <property type="evidence" value="ECO:0007669"/>
    <property type="project" value="TreeGrafter"/>
</dbReference>
<keyword evidence="5" id="KW-0539">Nucleus</keyword>
<dbReference type="InterPro" id="IPR001680">
    <property type="entry name" value="WD40_rpt"/>
</dbReference>
<dbReference type="Proteomes" id="UP000250266">
    <property type="component" value="Unassembled WGS sequence"/>
</dbReference>
<evidence type="ECO:0000256" key="4">
    <source>
        <dbReference type="ARBA" id="ARBA00022737"/>
    </source>
</evidence>
<dbReference type="PROSITE" id="PS50082">
    <property type="entry name" value="WD_REPEATS_2"/>
    <property type="match status" value="1"/>
</dbReference>
<gene>
    <name evidence="8" type="ORF">K432DRAFT_352869</name>
</gene>
<evidence type="ECO:0000256" key="1">
    <source>
        <dbReference type="ARBA" id="ARBA00004123"/>
    </source>
</evidence>
<protein>
    <recommendedName>
        <fullName evidence="10">Transfer RNA methyltransferase 82</fullName>
    </recommendedName>
</protein>
<evidence type="ECO:0000256" key="6">
    <source>
        <dbReference type="PROSITE-ProRule" id="PRU00221"/>
    </source>
</evidence>
<feature type="region of interest" description="Disordered" evidence="7">
    <location>
        <begin position="158"/>
        <end position="208"/>
    </location>
</feature>
<dbReference type="EMBL" id="KV744956">
    <property type="protein sequence ID" value="OCK80526.1"/>
    <property type="molecule type" value="Genomic_DNA"/>
</dbReference>
<dbReference type="PANTHER" id="PTHR16288:SF0">
    <property type="entry name" value="TRNA (GUANINE-N(7)-)-METHYLTRANSFERASE NON-CATALYTIC SUBUNIT WDR4"/>
    <property type="match status" value="1"/>
</dbReference>
<evidence type="ECO:0000256" key="2">
    <source>
        <dbReference type="ARBA" id="ARBA00022574"/>
    </source>
</evidence>
<evidence type="ECO:0000313" key="8">
    <source>
        <dbReference type="EMBL" id="OCK80526.1"/>
    </source>
</evidence>
<keyword evidence="4" id="KW-0677">Repeat</keyword>
<dbReference type="PANTHER" id="PTHR16288">
    <property type="entry name" value="WD40 REPEAT PROTEIN 4"/>
    <property type="match status" value="1"/>
</dbReference>
<dbReference type="GO" id="GO:0006400">
    <property type="term" value="P:tRNA modification"/>
    <property type="evidence" value="ECO:0007669"/>
    <property type="project" value="TreeGrafter"/>
</dbReference>
<proteinExistence type="inferred from homology"/>
<keyword evidence="9" id="KW-1185">Reference proteome</keyword>
<dbReference type="GO" id="GO:0043527">
    <property type="term" value="C:tRNA methyltransferase complex"/>
    <property type="evidence" value="ECO:0007669"/>
    <property type="project" value="TreeGrafter"/>
</dbReference>
<name>A0A8E2EAQ1_9PEZI</name>
<dbReference type="Gene3D" id="2.130.10.10">
    <property type="entry name" value="YVTN repeat-like/Quinoprotein amine dehydrogenase"/>
    <property type="match status" value="2"/>
</dbReference>
<evidence type="ECO:0000313" key="9">
    <source>
        <dbReference type="Proteomes" id="UP000250266"/>
    </source>
</evidence>
<evidence type="ECO:0000256" key="7">
    <source>
        <dbReference type="SAM" id="MobiDB-lite"/>
    </source>
</evidence>
<dbReference type="InterPro" id="IPR036322">
    <property type="entry name" value="WD40_repeat_dom_sf"/>
</dbReference>
<evidence type="ECO:0000256" key="3">
    <source>
        <dbReference type="ARBA" id="ARBA00022694"/>
    </source>
</evidence>
<feature type="non-terminal residue" evidence="8">
    <location>
        <position position="510"/>
    </location>
</feature>
<evidence type="ECO:0000256" key="5">
    <source>
        <dbReference type="ARBA" id="ARBA00023242"/>
    </source>
</evidence>
<organism evidence="8 9">
    <name type="scientific">Lepidopterella palustris CBS 459.81</name>
    <dbReference type="NCBI Taxonomy" id="1314670"/>
    <lineage>
        <taxon>Eukaryota</taxon>
        <taxon>Fungi</taxon>
        <taxon>Dikarya</taxon>
        <taxon>Ascomycota</taxon>
        <taxon>Pezizomycotina</taxon>
        <taxon>Dothideomycetes</taxon>
        <taxon>Pleosporomycetidae</taxon>
        <taxon>Mytilinidiales</taxon>
        <taxon>Argynnaceae</taxon>
        <taxon>Lepidopterella</taxon>
    </lineage>
</organism>
<dbReference type="SUPFAM" id="SSF50978">
    <property type="entry name" value="WD40 repeat-like"/>
    <property type="match status" value="1"/>
</dbReference>
<dbReference type="HAMAP" id="MF_03056">
    <property type="entry name" value="TRM82"/>
    <property type="match status" value="1"/>
</dbReference>
<dbReference type="GO" id="GO:0005634">
    <property type="term" value="C:nucleus"/>
    <property type="evidence" value="ECO:0007669"/>
    <property type="project" value="UniProtKB-SubCell"/>
</dbReference>
<keyword evidence="3" id="KW-0819">tRNA processing</keyword>
<dbReference type="InterPro" id="IPR028884">
    <property type="entry name" value="Trm82"/>
</dbReference>
<dbReference type="InterPro" id="IPR019405">
    <property type="entry name" value="Lactonase_7-beta_prop"/>
</dbReference>
<dbReference type="GO" id="GO:0036265">
    <property type="term" value="P:RNA (guanine-N7)-methylation"/>
    <property type="evidence" value="ECO:0007669"/>
    <property type="project" value="InterPro"/>
</dbReference>
<dbReference type="InterPro" id="IPR015943">
    <property type="entry name" value="WD40/YVTN_repeat-like_dom_sf"/>
</dbReference>
<sequence length="510" mass="57075">MTHPYQCITICKPDADNQSNWILFGACGPHIVTQSSSGAVSVWPPKKEKVSVNDQETELQEPPSKKVKLLETAEELPNVTKLAVSRDNQHLVAATAEDKSIRVFHINRTGHLELLNQRPMPKRPCAVIFSPDNSTILCADKFGDVYALPLLVSPDESEAVPPLGQKKDETSQKPFKPAATSLTVHSGRNRKVLEDQMKQSKQQPKTKEPMRFKHEILLGHVSMLTDILFATINAQDPTAKARNYLLTADRDEHIRISRGPPQSHIIEGFCQGHKEFVSKLCLTKPRILISGGGDDYLFVWDWLNCSLLEKISIKEPVLDFFKEHPQHDKRPEDHQQEFKVAVCGLWAIPTETSKKNEGLLVACEGIPALFYFQMGREPNASKLCHTIPLLGNPLDLALLRLPSNEYLIFLSIDHVHEPGSTTAVRLEADIPSRLQIFSVNTNGDVKSACQLDDGLQWFSRQAPTSGTGEAEVEDRGDIKVGAQRVVKDEKIIRDMLYGVENLRKRAEAEE</sequence>
<accession>A0A8E2EAQ1</accession>
<keyword evidence="2 6" id="KW-0853">WD repeat</keyword>
<reference evidence="8 9" key="1">
    <citation type="journal article" date="2016" name="Nat. Commun.">
        <title>Ectomycorrhizal ecology is imprinted in the genome of the dominant symbiotic fungus Cenococcum geophilum.</title>
        <authorList>
            <consortium name="DOE Joint Genome Institute"/>
            <person name="Peter M."/>
            <person name="Kohler A."/>
            <person name="Ohm R.A."/>
            <person name="Kuo A."/>
            <person name="Krutzmann J."/>
            <person name="Morin E."/>
            <person name="Arend M."/>
            <person name="Barry K.W."/>
            <person name="Binder M."/>
            <person name="Choi C."/>
            <person name="Clum A."/>
            <person name="Copeland A."/>
            <person name="Grisel N."/>
            <person name="Haridas S."/>
            <person name="Kipfer T."/>
            <person name="LaButti K."/>
            <person name="Lindquist E."/>
            <person name="Lipzen A."/>
            <person name="Maire R."/>
            <person name="Meier B."/>
            <person name="Mihaltcheva S."/>
            <person name="Molinier V."/>
            <person name="Murat C."/>
            <person name="Poggeler S."/>
            <person name="Quandt C.A."/>
            <person name="Sperisen C."/>
            <person name="Tritt A."/>
            <person name="Tisserant E."/>
            <person name="Crous P.W."/>
            <person name="Henrissat B."/>
            <person name="Nehls U."/>
            <person name="Egli S."/>
            <person name="Spatafora J.W."/>
            <person name="Grigoriev I.V."/>
            <person name="Martin F.M."/>
        </authorList>
    </citation>
    <scope>NUCLEOTIDE SEQUENCE [LARGE SCALE GENOMIC DNA]</scope>
    <source>
        <strain evidence="8 9">CBS 459.81</strain>
    </source>
</reference>
<evidence type="ECO:0008006" key="10">
    <source>
        <dbReference type="Google" id="ProtNLM"/>
    </source>
</evidence>
<dbReference type="OrthoDB" id="339900at2759"/>
<dbReference type="AlphaFoldDB" id="A0A8E2EAQ1"/>
<comment type="subcellular location">
    <subcellularLocation>
        <location evidence="1">Nucleus</location>
    </subcellularLocation>
</comment>
<feature type="repeat" description="WD" evidence="6">
    <location>
        <begin position="270"/>
        <end position="301"/>
    </location>
</feature>
<dbReference type="SMART" id="SM00320">
    <property type="entry name" value="WD40"/>
    <property type="match status" value="4"/>
</dbReference>
<dbReference type="Pfam" id="PF10282">
    <property type="entry name" value="Lactonase"/>
    <property type="match status" value="1"/>
</dbReference>